<gene>
    <name evidence="4" type="ORF">GXW71_19855</name>
</gene>
<dbReference type="InterPro" id="IPR051534">
    <property type="entry name" value="CBASS_pafABC_assoc_protein"/>
</dbReference>
<dbReference type="PANTHER" id="PTHR34580:SF1">
    <property type="entry name" value="PROTEIN PAFC"/>
    <property type="match status" value="1"/>
</dbReference>
<accession>A0ABS5F274</accession>
<dbReference type="InterPro" id="IPR036388">
    <property type="entry name" value="WH-like_DNA-bd_sf"/>
</dbReference>
<comment type="caution">
    <text evidence="4">The sequence shown here is derived from an EMBL/GenBank/DDBJ whole genome shotgun (WGS) entry which is preliminary data.</text>
</comment>
<dbReference type="EMBL" id="JAAGBB010000024">
    <property type="protein sequence ID" value="MBR0666624.1"/>
    <property type="molecule type" value="Genomic_DNA"/>
</dbReference>
<name>A0ABS5F274_9PROT</name>
<evidence type="ECO:0000313" key="4">
    <source>
        <dbReference type="EMBL" id="MBR0666624.1"/>
    </source>
</evidence>
<sequence>MRASRLLSILTTLQARGRVTAQALADDCEVSLRTIYRDIEALSAAGIPVYSERGSEGGYRLLDGYRVRLNGLSPQEAEALFLTGLSGPAADLGLGAVMAAVQVKLLAALPQELRMGAERMRARFHLDAPAWFGEAEQPAHLPAIADAVWRQRPIRIRYRSWKAEKERRVEPLGIVLKSGAWYLAGQVEGSVRTYRIARILDLASLDGHFERPRDFDLAAFWKATTERLDAELHPGTAKLRLSSLGVKLLAAFSSPYVRAGTRIEAAADADGWRIATLPIGTLWEAVVDCLRLGAEAEVLDPPELRAKMAEVAAGMTALYREPGAGNASRG</sequence>
<evidence type="ECO:0000259" key="3">
    <source>
        <dbReference type="PROSITE" id="PS51000"/>
    </source>
</evidence>
<dbReference type="Pfam" id="PF08279">
    <property type="entry name" value="HTH_11"/>
    <property type="match status" value="1"/>
</dbReference>
<dbReference type="InterPro" id="IPR057727">
    <property type="entry name" value="WCX_dom"/>
</dbReference>
<dbReference type="InterPro" id="IPR036390">
    <property type="entry name" value="WH_DNA-bd_sf"/>
</dbReference>
<dbReference type="SUPFAM" id="SSF46785">
    <property type="entry name" value="Winged helix' DNA-binding domain"/>
    <property type="match status" value="1"/>
</dbReference>
<dbReference type="PIRSF" id="PIRSF016838">
    <property type="entry name" value="PafC"/>
    <property type="match status" value="1"/>
</dbReference>
<evidence type="ECO:0000313" key="5">
    <source>
        <dbReference type="Proteomes" id="UP001196870"/>
    </source>
</evidence>
<dbReference type="Pfam" id="PF25583">
    <property type="entry name" value="WCX"/>
    <property type="match status" value="1"/>
</dbReference>
<evidence type="ECO:0000256" key="1">
    <source>
        <dbReference type="ARBA" id="ARBA00023015"/>
    </source>
</evidence>
<evidence type="ECO:0000256" key="2">
    <source>
        <dbReference type="ARBA" id="ARBA00023163"/>
    </source>
</evidence>
<feature type="domain" description="HTH deoR-type" evidence="3">
    <location>
        <begin position="2"/>
        <end position="57"/>
    </location>
</feature>
<dbReference type="InterPro" id="IPR001034">
    <property type="entry name" value="DeoR_HTH"/>
</dbReference>
<dbReference type="PANTHER" id="PTHR34580">
    <property type="match status" value="1"/>
</dbReference>
<dbReference type="Pfam" id="PF13280">
    <property type="entry name" value="WYL"/>
    <property type="match status" value="1"/>
</dbReference>
<proteinExistence type="predicted"/>
<dbReference type="Gene3D" id="1.10.10.10">
    <property type="entry name" value="Winged helix-like DNA-binding domain superfamily/Winged helix DNA-binding domain"/>
    <property type="match status" value="1"/>
</dbReference>
<dbReference type="RefSeq" id="WP_211854332.1">
    <property type="nucleotide sequence ID" value="NZ_JAAGBB010000024.1"/>
</dbReference>
<keyword evidence="1" id="KW-0805">Transcription regulation</keyword>
<dbReference type="Proteomes" id="UP001196870">
    <property type="component" value="Unassembled WGS sequence"/>
</dbReference>
<dbReference type="InterPro" id="IPR013196">
    <property type="entry name" value="HTH_11"/>
</dbReference>
<reference evidence="5" key="1">
    <citation type="journal article" date="2021" name="Syst. Appl. Microbiol.">
        <title>Roseomonas hellenica sp. nov., isolated from roots of wild-growing Alkanna tinctoria.</title>
        <authorList>
            <person name="Rat A."/>
            <person name="Naranjo H.D."/>
            <person name="Lebbe L."/>
            <person name="Cnockaert M."/>
            <person name="Krigas N."/>
            <person name="Grigoriadou K."/>
            <person name="Maloupa E."/>
            <person name="Willems A."/>
        </authorList>
    </citation>
    <scope>NUCLEOTIDE SEQUENCE [LARGE SCALE GENOMIC DNA]</scope>
    <source>
        <strain evidence="5">LMG 31523</strain>
    </source>
</reference>
<protein>
    <submittedName>
        <fullName evidence="4">YafY family transcriptional regulator</fullName>
    </submittedName>
</protein>
<keyword evidence="5" id="KW-1185">Reference proteome</keyword>
<dbReference type="InterPro" id="IPR026881">
    <property type="entry name" value="WYL_dom"/>
</dbReference>
<dbReference type="PROSITE" id="PS52050">
    <property type="entry name" value="WYL"/>
    <property type="match status" value="1"/>
</dbReference>
<dbReference type="PROSITE" id="PS51000">
    <property type="entry name" value="HTH_DEOR_2"/>
    <property type="match status" value="1"/>
</dbReference>
<dbReference type="InterPro" id="IPR028349">
    <property type="entry name" value="PafC-like"/>
</dbReference>
<keyword evidence="2" id="KW-0804">Transcription</keyword>
<organism evidence="4 5">
    <name type="scientific">Plastoroseomonas hellenica</name>
    <dbReference type="NCBI Taxonomy" id="2687306"/>
    <lineage>
        <taxon>Bacteria</taxon>
        <taxon>Pseudomonadati</taxon>
        <taxon>Pseudomonadota</taxon>
        <taxon>Alphaproteobacteria</taxon>
        <taxon>Acetobacterales</taxon>
        <taxon>Acetobacteraceae</taxon>
        <taxon>Plastoroseomonas</taxon>
    </lineage>
</organism>